<feature type="chain" id="PRO_5040943488" description="Secreted protein" evidence="1">
    <location>
        <begin position="20"/>
        <end position="219"/>
    </location>
</feature>
<evidence type="ECO:0000313" key="2">
    <source>
        <dbReference type="EMBL" id="KAJ4403072.1"/>
    </source>
</evidence>
<name>A0A9W9D5H3_9PLEO</name>
<dbReference type="AlphaFoldDB" id="A0A9W9D5H3"/>
<evidence type="ECO:0008006" key="4">
    <source>
        <dbReference type="Google" id="ProtNLM"/>
    </source>
</evidence>
<proteinExistence type="predicted"/>
<comment type="caution">
    <text evidence="2">The sequence shown here is derived from an EMBL/GenBank/DDBJ whole genome shotgun (WGS) entry which is preliminary data.</text>
</comment>
<gene>
    <name evidence="2" type="ORF">N0V91_006819</name>
</gene>
<dbReference type="Proteomes" id="UP001140510">
    <property type="component" value="Unassembled WGS sequence"/>
</dbReference>
<protein>
    <recommendedName>
        <fullName evidence="4">Secreted protein</fullName>
    </recommendedName>
</protein>
<keyword evidence="1" id="KW-0732">Signal</keyword>
<sequence>MRVTTSLLGFLLCAFSASASITQKDFTGIGNIVVLNSSDWRTASPTADKVGCLSEDGKLIPANDRAACGTFTRRDTFPYTLSTEKGNCTFNDESQERNTDSMYGKSDHAWNCNATYESNIYDQLYTIDGFPHVFLCFGDVACYYDAKKAPARNEKLSLWQFHWGSGQLGITPGHIQLLLMWNKLDDNPKRKTVEDIPGPRLRLSEDVQIPLMGQKINLE</sequence>
<reference evidence="2" key="1">
    <citation type="submission" date="2022-10" db="EMBL/GenBank/DDBJ databases">
        <title>Tapping the CABI collections for fungal endophytes: first genome assemblies for Collariella, Neodidymelliopsis, Ascochyta clinopodiicola, Didymella pomorum, Didymosphaeria variabile, Neocosmospora piperis and Neocucurbitaria cava.</title>
        <authorList>
            <person name="Hill R."/>
        </authorList>
    </citation>
    <scope>NUCLEOTIDE SEQUENCE</scope>
    <source>
        <strain evidence="2">IMI 355091</strain>
    </source>
</reference>
<accession>A0A9W9D5H3</accession>
<feature type="signal peptide" evidence="1">
    <location>
        <begin position="1"/>
        <end position="19"/>
    </location>
</feature>
<evidence type="ECO:0000256" key="1">
    <source>
        <dbReference type="SAM" id="SignalP"/>
    </source>
</evidence>
<keyword evidence="3" id="KW-1185">Reference proteome</keyword>
<evidence type="ECO:0000313" key="3">
    <source>
        <dbReference type="Proteomes" id="UP001140510"/>
    </source>
</evidence>
<organism evidence="2 3">
    <name type="scientific">Didymella pomorum</name>
    <dbReference type="NCBI Taxonomy" id="749634"/>
    <lineage>
        <taxon>Eukaryota</taxon>
        <taxon>Fungi</taxon>
        <taxon>Dikarya</taxon>
        <taxon>Ascomycota</taxon>
        <taxon>Pezizomycotina</taxon>
        <taxon>Dothideomycetes</taxon>
        <taxon>Pleosporomycetidae</taxon>
        <taxon>Pleosporales</taxon>
        <taxon>Pleosporineae</taxon>
        <taxon>Didymellaceae</taxon>
        <taxon>Didymella</taxon>
    </lineage>
</organism>
<dbReference type="EMBL" id="JAPEVA010000055">
    <property type="protein sequence ID" value="KAJ4403072.1"/>
    <property type="molecule type" value="Genomic_DNA"/>
</dbReference>
<dbReference type="OrthoDB" id="3775566at2759"/>